<dbReference type="InterPro" id="IPR016616">
    <property type="entry name" value="Bardet-Biedl_syndrome_2_prot"/>
</dbReference>
<dbReference type="EMBL" id="CAJPIZ010000531">
    <property type="protein sequence ID" value="CAG2101680.1"/>
    <property type="molecule type" value="Genomic_DNA"/>
</dbReference>
<dbReference type="Pfam" id="PF14781">
    <property type="entry name" value="BBS2_N"/>
    <property type="match status" value="1"/>
</dbReference>
<dbReference type="OrthoDB" id="2120021at2759"/>
<dbReference type="PANTHER" id="PTHR32465">
    <property type="entry name" value="BARDET-BIEDL SYNDROME 2 PROTEIN"/>
    <property type="match status" value="1"/>
</dbReference>
<dbReference type="EMBL" id="OC855106">
    <property type="protein sequence ID" value="CAD7621250.1"/>
    <property type="molecule type" value="Genomic_DNA"/>
</dbReference>
<dbReference type="GO" id="GO:0034464">
    <property type="term" value="C:BBSome"/>
    <property type="evidence" value="ECO:0007669"/>
    <property type="project" value="InterPro"/>
</dbReference>
<dbReference type="InterPro" id="IPR011047">
    <property type="entry name" value="Quinoprotein_ADH-like_sf"/>
</dbReference>
<dbReference type="GO" id="GO:0016020">
    <property type="term" value="C:membrane"/>
    <property type="evidence" value="ECO:0007669"/>
    <property type="project" value="TreeGrafter"/>
</dbReference>
<gene>
    <name evidence="2" type="ORF">OSB1V03_LOCUS1724</name>
</gene>
<evidence type="ECO:0000259" key="1">
    <source>
        <dbReference type="Pfam" id="PF14781"/>
    </source>
</evidence>
<sequence>MTFVFVHNPHSRSLNADGRWVMSASANDINFLNINQTVNTLTTGKLKPLNQISNNNANNKPTGANNDVLVIGTPTSIMVYDVLNNTDLFYKEVPDGVNAVVIGEIGAINKPLAIVGGNCALQGFDYEGNDSYWTVTGDNITCIALADIDEDGQNEAMAIPYPYEWPQQYMD</sequence>
<dbReference type="Proteomes" id="UP000759131">
    <property type="component" value="Unassembled WGS sequence"/>
</dbReference>
<dbReference type="GO" id="GO:0043005">
    <property type="term" value="C:neuron projection"/>
    <property type="evidence" value="ECO:0007669"/>
    <property type="project" value="TreeGrafter"/>
</dbReference>
<dbReference type="GO" id="GO:0031514">
    <property type="term" value="C:motile cilium"/>
    <property type="evidence" value="ECO:0007669"/>
    <property type="project" value="TreeGrafter"/>
</dbReference>
<protein>
    <recommendedName>
        <fullName evidence="1">Ciliary BBSome complex subunit 2 N-terminal domain-containing protein</fullName>
    </recommendedName>
</protein>
<accession>A0A7R9KDT1</accession>
<evidence type="ECO:0000313" key="2">
    <source>
        <dbReference type="EMBL" id="CAD7621250.1"/>
    </source>
</evidence>
<dbReference type="SUPFAM" id="SSF50998">
    <property type="entry name" value="Quinoprotein alcohol dehydrogenase-like"/>
    <property type="match status" value="1"/>
</dbReference>
<proteinExistence type="predicted"/>
<organism evidence="2">
    <name type="scientific">Medioppia subpectinata</name>
    <dbReference type="NCBI Taxonomy" id="1979941"/>
    <lineage>
        <taxon>Eukaryota</taxon>
        <taxon>Metazoa</taxon>
        <taxon>Ecdysozoa</taxon>
        <taxon>Arthropoda</taxon>
        <taxon>Chelicerata</taxon>
        <taxon>Arachnida</taxon>
        <taxon>Acari</taxon>
        <taxon>Acariformes</taxon>
        <taxon>Sarcoptiformes</taxon>
        <taxon>Oribatida</taxon>
        <taxon>Brachypylina</taxon>
        <taxon>Oppioidea</taxon>
        <taxon>Oppiidae</taxon>
        <taxon>Medioppia</taxon>
    </lineage>
</organism>
<dbReference type="PANTHER" id="PTHR32465:SF0">
    <property type="entry name" value="BARDET-BIEDL SYNDROME 2 PROTEIN"/>
    <property type="match status" value="1"/>
</dbReference>
<reference evidence="2" key="1">
    <citation type="submission" date="2020-11" db="EMBL/GenBank/DDBJ databases">
        <authorList>
            <person name="Tran Van P."/>
        </authorList>
    </citation>
    <scope>NUCLEOTIDE SEQUENCE</scope>
</reference>
<evidence type="ECO:0000313" key="3">
    <source>
        <dbReference type="Proteomes" id="UP000759131"/>
    </source>
</evidence>
<name>A0A7R9KDT1_9ACAR</name>
<dbReference type="InterPro" id="IPR029430">
    <property type="entry name" value="BBS2_N"/>
</dbReference>
<dbReference type="GO" id="GO:1905515">
    <property type="term" value="P:non-motile cilium assembly"/>
    <property type="evidence" value="ECO:0007669"/>
    <property type="project" value="InterPro"/>
</dbReference>
<dbReference type="GO" id="GO:0036064">
    <property type="term" value="C:ciliary basal body"/>
    <property type="evidence" value="ECO:0007669"/>
    <property type="project" value="TreeGrafter"/>
</dbReference>
<feature type="domain" description="Ciliary BBSome complex subunit 2 N-terminal" evidence="1">
    <location>
        <begin position="4"/>
        <end position="103"/>
    </location>
</feature>
<keyword evidence="3" id="KW-1185">Reference proteome</keyword>
<dbReference type="AlphaFoldDB" id="A0A7R9KDT1"/>